<feature type="repeat" description="ANK" evidence="3">
    <location>
        <begin position="70"/>
        <end position="102"/>
    </location>
</feature>
<name>S3VZC3_9LEPT</name>
<dbReference type="STRING" id="1193011.LEP1GSC058_3125"/>
<keyword evidence="5" id="KW-1185">Reference proteome</keyword>
<keyword evidence="2 3" id="KW-0040">ANK repeat</keyword>
<dbReference type="SUPFAM" id="SSF48403">
    <property type="entry name" value="Ankyrin repeat"/>
    <property type="match status" value="1"/>
</dbReference>
<dbReference type="EMBL" id="AKWZ02000010">
    <property type="protein sequence ID" value="EPG73437.1"/>
    <property type="molecule type" value="Genomic_DNA"/>
</dbReference>
<protein>
    <submittedName>
        <fullName evidence="4">Ankyrin repeat domain protein</fullName>
    </submittedName>
</protein>
<proteinExistence type="predicted"/>
<comment type="caution">
    <text evidence="4">The sequence shown here is derived from an EMBL/GenBank/DDBJ whole genome shotgun (WGS) entry which is preliminary data.</text>
</comment>
<dbReference type="InterPro" id="IPR036770">
    <property type="entry name" value="Ankyrin_rpt-contain_sf"/>
</dbReference>
<dbReference type="Pfam" id="PF12796">
    <property type="entry name" value="Ank_2"/>
    <property type="match status" value="1"/>
</dbReference>
<evidence type="ECO:0000256" key="1">
    <source>
        <dbReference type="ARBA" id="ARBA00022737"/>
    </source>
</evidence>
<evidence type="ECO:0000313" key="5">
    <source>
        <dbReference type="Proteomes" id="UP000014540"/>
    </source>
</evidence>
<dbReference type="InterPro" id="IPR002110">
    <property type="entry name" value="Ankyrin_rpt"/>
</dbReference>
<dbReference type="PROSITE" id="PS50297">
    <property type="entry name" value="ANK_REP_REGION"/>
    <property type="match status" value="2"/>
</dbReference>
<organism evidence="4 5">
    <name type="scientific">Leptospira fainei serovar Hurstbridge str. BUT 6</name>
    <dbReference type="NCBI Taxonomy" id="1193011"/>
    <lineage>
        <taxon>Bacteria</taxon>
        <taxon>Pseudomonadati</taxon>
        <taxon>Spirochaetota</taxon>
        <taxon>Spirochaetia</taxon>
        <taxon>Leptospirales</taxon>
        <taxon>Leptospiraceae</taxon>
        <taxon>Leptospira</taxon>
    </lineage>
</organism>
<evidence type="ECO:0000256" key="2">
    <source>
        <dbReference type="ARBA" id="ARBA00023043"/>
    </source>
</evidence>
<gene>
    <name evidence="4" type="ORF">LEP1GSC058_3125</name>
</gene>
<accession>S3VZC3</accession>
<dbReference type="AlphaFoldDB" id="S3VZC3"/>
<dbReference type="PANTHER" id="PTHR24189">
    <property type="entry name" value="MYOTROPHIN"/>
    <property type="match status" value="1"/>
</dbReference>
<keyword evidence="1" id="KW-0677">Repeat</keyword>
<dbReference type="Proteomes" id="UP000014540">
    <property type="component" value="Unassembled WGS sequence"/>
</dbReference>
<reference evidence="4" key="1">
    <citation type="submission" date="2013-04" db="EMBL/GenBank/DDBJ databases">
        <authorList>
            <person name="Harkins D.M."/>
            <person name="Durkin A.S."/>
            <person name="Selengut J.D."/>
            <person name="Sanka R."/>
            <person name="DePew J."/>
            <person name="Purushe J."/>
            <person name="Ahmed A."/>
            <person name="van der Linden H."/>
            <person name="Goris M.G.A."/>
            <person name="Hartskeerl R.A."/>
            <person name="Vinetz J.M."/>
            <person name="Sutton G.G."/>
            <person name="Nelson W.C."/>
            <person name="Fouts D.E."/>
        </authorList>
    </citation>
    <scope>NUCLEOTIDE SEQUENCE [LARGE SCALE GENOMIC DNA]</scope>
    <source>
        <strain evidence="4">BUT 6</strain>
    </source>
</reference>
<evidence type="ECO:0000313" key="4">
    <source>
        <dbReference type="EMBL" id="EPG73437.1"/>
    </source>
</evidence>
<dbReference type="Gene3D" id="1.25.40.20">
    <property type="entry name" value="Ankyrin repeat-containing domain"/>
    <property type="match status" value="1"/>
</dbReference>
<sequence length="307" mass="34956">MTDGVEHKRFLIEIKMNNRFSKNFPHFLSLISVVFLTNCASRLASVIEKGNNEQAVKMLEAGTNPNDLRTCDTPLYIAVKKGELSLVQLLLKKGANPNLRSRECNYRDLFGQYKAANRSPLEAVKTLELAKIILEAGADPRWGSYEVTDTITNWTPLYRAILAERYDIAKYLVEKGANINLYDDMNGKHVFLRLLSERKDSRANALRSLLLSKGAKELSFVTSPKKNISDSQTSLYRHIPTGNVTIMTPEMVSYLKESPSHAVPITYSIADGGYYHYSEFEWADTKQNLHEWLLLKRAEYEALKKKK</sequence>
<dbReference type="SMART" id="SM00248">
    <property type="entry name" value="ANK"/>
    <property type="match status" value="3"/>
</dbReference>
<evidence type="ECO:0000256" key="3">
    <source>
        <dbReference type="PROSITE-ProRule" id="PRU00023"/>
    </source>
</evidence>
<dbReference type="Pfam" id="PF13857">
    <property type="entry name" value="Ank_5"/>
    <property type="match status" value="1"/>
</dbReference>
<dbReference type="InterPro" id="IPR050745">
    <property type="entry name" value="Multifunctional_regulatory"/>
</dbReference>
<feature type="repeat" description="ANK" evidence="3">
    <location>
        <begin position="152"/>
        <end position="184"/>
    </location>
</feature>
<dbReference type="PROSITE" id="PS50088">
    <property type="entry name" value="ANK_REPEAT"/>
    <property type="match status" value="2"/>
</dbReference>